<dbReference type="SUPFAM" id="SSF52540">
    <property type="entry name" value="P-loop containing nucleoside triphosphate hydrolases"/>
    <property type="match status" value="1"/>
</dbReference>
<accession>A0ABZ1W0S1</accession>
<name>A0ABZ1W0S1_9ACTN</name>
<dbReference type="SUPFAM" id="SSF48452">
    <property type="entry name" value="TPR-like"/>
    <property type="match status" value="2"/>
</dbReference>
<dbReference type="Pfam" id="PF01381">
    <property type="entry name" value="HTH_3"/>
    <property type="match status" value="1"/>
</dbReference>
<dbReference type="Proteomes" id="UP001432014">
    <property type="component" value="Chromosome"/>
</dbReference>
<dbReference type="Gene3D" id="1.25.40.10">
    <property type="entry name" value="Tetratricopeptide repeat domain"/>
    <property type="match status" value="2"/>
</dbReference>
<dbReference type="InterPro" id="IPR003593">
    <property type="entry name" value="AAA+_ATPase"/>
</dbReference>
<dbReference type="SMART" id="SM00530">
    <property type="entry name" value="HTH_XRE"/>
    <property type="match status" value="1"/>
</dbReference>
<feature type="compositionally biased region" description="Low complexity" evidence="1">
    <location>
        <begin position="102"/>
        <end position="116"/>
    </location>
</feature>
<sequence>MGATGNPTGIPAGTSATADDFCLLLSRLRVLAGLTQAELARAAGVSLRALGDMERGRTRGPQRRTVQALAAALRLDEEQTVLLDRAARNGRPRRTPAHPEDPAAGAPAAAPGSGPEADTRGGAGAPGEAVHSALALPRDIADFTAREEALSRLRQLAQEADPTHPRIVLAYGQPGLGKTAFALHAAHTLAPLFPDGQLSLDLRGMAPTPLTPREALAQCLRAIGVADRSVPADTEERAGLFRTLVRERRLVLILDNAADEAQVRPLLPGSGPALTIITSRHVLPGLESVHRLPLDVLTPAESAALLARIAGRERIDAEPEAAGELARLCGRLPLALRIAGQRLVARPHQPVSHLVRQLAAEEHRLDVLEAGDLRVRTAFALSYRKLPAAAALVLRRCSLTAGEDFTAATVAAYAGLPAHQADRQLELLADAGLLQPAATPGRYRLHDLVRLYAGERLLADDGREAADAARERAGDWLLRRAAAAGRRFDVERAETGPSGDPDPATAPATLADARRWLEEEHPEWLAALHQANGTGRHRQVVDTAEAMHWFSDSLLHWDVWAEVFQVSVDSARAVGDRLAQAVHLNYLAWAHIICLHRYRPGLVVAREALELARRIGDAQQEAWALAYCATALRRLLRHEEAIEAYRQAAEVFATLAGRPAEVGRVVALRCVGSCLRESGRPREALETHGLVLAEVLDWLADSPSHMTHLLAAFAAHEAGLDRSALHQWPEAEDAYRQALRHFEDAGQPDSMTQTLTELGTVLIELDRADEARELLTTALADLTAEGGRGGHRRTT</sequence>
<dbReference type="Gene3D" id="1.10.260.40">
    <property type="entry name" value="lambda repressor-like DNA-binding domains"/>
    <property type="match status" value="1"/>
</dbReference>
<evidence type="ECO:0000259" key="2">
    <source>
        <dbReference type="PROSITE" id="PS50943"/>
    </source>
</evidence>
<protein>
    <submittedName>
        <fullName evidence="3">Helix-turn-helix domain-containing protein</fullName>
    </submittedName>
</protein>
<evidence type="ECO:0000313" key="3">
    <source>
        <dbReference type="EMBL" id="WUS54422.1"/>
    </source>
</evidence>
<keyword evidence="4" id="KW-1185">Reference proteome</keyword>
<dbReference type="EMBL" id="CP108482">
    <property type="protein sequence ID" value="WUS54422.1"/>
    <property type="molecule type" value="Genomic_DNA"/>
</dbReference>
<organism evidence="3 4">
    <name type="scientific">Kitasatospora herbaricolor</name>
    <dbReference type="NCBI Taxonomy" id="68217"/>
    <lineage>
        <taxon>Bacteria</taxon>
        <taxon>Bacillati</taxon>
        <taxon>Actinomycetota</taxon>
        <taxon>Actinomycetes</taxon>
        <taxon>Kitasatosporales</taxon>
        <taxon>Streptomycetaceae</taxon>
        <taxon>Kitasatospora</taxon>
    </lineage>
</organism>
<evidence type="ECO:0000313" key="4">
    <source>
        <dbReference type="Proteomes" id="UP001432014"/>
    </source>
</evidence>
<dbReference type="InterPro" id="IPR011990">
    <property type="entry name" value="TPR-like_helical_dom_sf"/>
</dbReference>
<dbReference type="PROSITE" id="PS50943">
    <property type="entry name" value="HTH_CROC1"/>
    <property type="match status" value="1"/>
</dbReference>
<dbReference type="InterPro" id="IPR027417">
    <property type="entry name" value="P-loop_NTPase"/>
</dbReference>
<proteinExistence type="predicted"/>
<gene>
    <name evidence="3" type="ORF">OG469_02200</name>
</gene>
<dbReference type="InterPro" id="IPR001387">
    <property type="entry name" value="Cro/C1-type_HTH"/>
</dbReference>
<dbReference type="PANTHER" id="PTHR47691">
    <property type="entry name" value="REGULATOR-RELATED"/>
    <property type="match status" value="1"/>
</dbReference>
<dbReference type="CDD" id="cd00093">
    <property type="entry name" value="HTH_XRE"/>
    <property type="match status" value="1"/>
</dbReference>
<dbReference type="PANTHER" id="PTHR47691:SF3">
    <property type="entry name" value="HTH-TYPE TRANSCRIPTIONAL REGULATOR RV0890C-RELATED"/>
    <property type="match status" value="1"/>
</dbReference>
<dbReference type="SUPFAM" id="SSF47413">
    <property type="entry name" value="lambda repressor-like DNA-binding domains"/>
    <property type="match status" value="1"/>
</dbReference>
<feature type="domain" description="HTH cro/C1-type" evidence="2">
    <location>
        <begin position="25"/>
        <end position="80"/>
    </location>
</feature>
<dbReference type="Gene3D" id="3.40.50.300">
    <property type="entry name" value="P-loop containing nucleotide triphosphate hydrolases"/>
    <property type="match status" value="1"/>
</dbReference>
<evidence type="ECO:0000256" key="1">
    <source>
        <dbReference type="SAM" id="MobiDB-lite"/>
    </source>
</evidence>
<feature type="region of interest" description="Disordered" evidence="1">
    <location>
        <begin position="84"/>
        <end position="128"/>
    </location>
</feature>
<dbReference type="InterPro" id="IPR010982">
    <property type="entry name" value="Lambda_DNA-bd_dom_sf"/>
</dbReference>
<dbReference type="RefSeq" id="WP_329501031.1">
    <property type="nucleotide sequence ID" value="NZ_CP108460.1"/>
</dbReference>
<dbReference type="PRINTS" id="PR00364">
    <property type="entry name" value="DISEASERSIST"/>
</dbReference>
<dbReference type="SMART" id="SM00382">
    <property type="entry name" value="AAA"/>
    <property type="match status" value="1"/>
</dbReference>
<reference evidence="3 4" key="1">
    <citation type="submission" date="2022-10" db="EMBL/GenBank/DDBJ databases">
        <title>The complete genomes of actinobacterial strains from the NBC collection.</title>
        <authorList>
            <person name="Joergensen T.S."/>
            <person name="Alvarez Arevalo M."/>
            <person name="Sterndorff E.B."/>
            <person name="Faurdal D."/>
            <person name="Vuksanovic O."/>
            <person name="Mourched A.-S."/>
            <person name="Charusanti P."/>
            <person name="Shaw S."/>
            <person name="Blin K."/>
            <person name="Weber T."/>
        </authorList>
    </citation>
    <scope>NUCLEOTIDE SEQUENCE [LARGE SCALE GENOMIC DNA]</scope>
    <source>
        <strain evidence="3 4">NBC_01247</strain>
    </source>
</reference>